<dbReference type="InterPro" id="IPR012334">
    <property type="entry name" value="Pectin_lyas_fold"/>
</dbReference>
<organism evidence="17 18">
    <name type="scientific">Sphaerobolus stellatus (strain SS14)</name>
    <dbReference type="NCBI Taxonomy" id="990650"/>
    <lineage>
        <taxon>Eukaryota</taxon>
        <taxon>Fungi</taxon>
        <taxon>Dikarya</taxon>
        <taxon>Basidiomycota</taxon>
        <taxon>Agaricomycotina</taxon>
        <taxon>Agaricomycetes</taxon>
        <taxon>Phallomycetidae</taxon>
        <taxon>Geastrales</taxon>
        <taxon>Sphaerobolaceae</taxon>
        <taxon>Sphaerobolus</taxon>
    </lineage>
</organism>
<keyword evidence="4 16" id="KW-0732">Signal</keyword>
<evidence type="ECO:0000256" key="6">
    <source>
        <dbReference type="ARBA" id="ARBA00023157"/>
    </source>
</evidence>
<comment type="subcellular location">
    <subcellularLocation>
        <location evidence="1">Secreted</location>
    </subcellularLocation>
</comment>
<dbReference type="SUPFAM" id="SSF51126">
    <property type="entry name" value="Pectin lyase-like"/>
    <property type="match status" value="1"/>
</dbReference>
<keyword evidence="9 15" id="KW-0326">Glycosidase</keyword>
<evidence type="ECO:0000313" key="17">
    <source>
        <dbReference type="EMBL" id="KIJ39205.1"/>
    </source>
</evidence>
<keyword evidence="7" id="KW-0325">Glycoprotein</keyword>
<evidence type="ECO:0000256" key="7">
    <source>
        <dbReference type="ARBA" id="ARBA00023180"/>
    </source>
</evidence>
<gene>
    <name evidence="17" type="ORF">M422DRAFT_60736</name>
</gene>
<evidence type="ECO:0000256" key="1">
    <source>
        <dbReference type="ARBA" id="ARBA00004613"/>
    </source>
</evidence>
<reference evidence="17 18" key="1">
    <citation type="submission" date="2014-06" db="EMBL/GenBank/DDBJ databases">
        <title>Evolutionary Origins and Diversification of the Mycorrhizal Mutualists.</title>
        <authorList>
            <consortium name="DOE Joint Genome Institute"/>
            <consortium name="Mycorrhizal Genomics Consortium"/>
            <person name="Kohler A."/>
            <person name="Kuo A."/>
            <person name="Nagy L.G."/>
            <person name="Floudas D."/>
            <person name="Copeland A."/>
            <person name="Barry K.W."/>
            <person name="Cichocki N."/>
            <person name="Veneault-Fourrey C."/>
            <person name="LaButti K."/>
            <person name="Lindquist E.A."/>
            <person name="Lipzen A."/>
            <person name="Lundell T."/>
            <person name="Morin E."/>
            <person name="Murat C."/>
            <person name="Riley R."/>
            <person name="Ohm R."/>
            <person name="Sun H."/>
            <person name="Tunlid A."/>
            <person name="Henrissat B."/>
            <person name="Grigoriev I.V."/>
            <person name="Hibbett D.S."/>
            <person name="Martin F."/>
        </authorList>
    </citation>
    <scope>NUCLEOTIDE SEQUENCE [LARGE SCALE GENOMIC DNA]</scope>
    <source>
        <strain evidence="17 18">SS14</strain>
    </source>
</reference>
<evidence type="ECO:0000256" key="10">
    <source>
        <dbReference type="ARBA" id="ARBA00023316"/>
    </source>
</evidence>
<accession>A0A0C9VMM2</accession>
<dbReference type="GO" id="GO:0004650">
    <property type="term" value="F:polygalacturonase activity"/>
    <property type="evidence" value="ECO:0007669"/>
    <property type="project" value="InterPro"/>
</dbReference>
<keyword evidence="11" id="KW-0624">Polysaccharide degradation</keyword>
<evidence type="ECO:0000256" key="4">
    <source>
        <dbReference type="ARBA" id="ARBA00022729"/>
    </source>
</evidence>
<evidence type="ECO:0000313" key="18">
    <source>
        <dbReference type="Proteomes" id="UP000054279"/>
    </source>
</evidence>
<dbReference type="Pfam" id="PF00295">
    <property type="entry name" value="Glyco_hydro_28"/>
    <property type="match status" value="1"/>
</dbReference>
<keyword evidence="3" id="KW-0964">Secreted</keyword>
<keyword evidence="5 15" id="KW-0378">Hydrolase</keyword>
<evidence type="ECO:0000256" key="5">
    <source>
        <dbReference type="ARBA" id="ARBA00022801"/>
    </source>
</evidence>
<evidence type="ECO:0000256" key="12">
    <source>
        <dbReference type="ARBA" id="ARBA00037312"/>
    </source>
</evidence>
<evidence type="ECO:0000256" key="16">
    <source>
        <dbReference type="SAM" id="SignalP"/>
    </source>
</evidence>
<dbReference type="Gene3D" id="2.160.20.10">
    <property type="entry name" value="Single-stranded right-handed beta-helix, Pectin lyase-like"/>
    <property type="match status" value="1"/>
</dbReference>
<keyword evidence="18" id="KW-1185">Reference proteome</keyword>
<dbReference type="Proteomes" id="UP000054279">
    <property type="component" value="Unassembled WGS sequence"/>
</dbReference>
<feature type="chain" id="PRO_5002204858" description="galacturonan 1,4-alpha-galacturonidase" evidence="16">
    <location>
        <begin position="21"/>
        <end position="412"/>
    </location>
</feature>
<dbReference type="InterPro" id="IPR000743">
    <property type="entry name" value="Glyco_hydro_28"/>
</dbReference>
<dbReference type="GO" id="GO:0005576">
    <property type="term" value="C:extracellular region"/>
    <property type="evidence" value="ECO:0007669"/>
    <property type="project" value="UniProtKB-SubCell"/>
</dbReference>
<dbReference type="GO" id="GO:0047911">
    <property type="term" value="F:galacturan 1,4-alpha-galacturonidase activity"/>
    <property type="evidence" value="ECO:0007669"/>
    <property type="project" value="UniProtKB-EC"/>
</dbReference>
<name>A0A0C9VMM2_SPHS4</name>
<dbReference type="OrthoDB" id="187139at2759"/>
<dbReference type="GO" id="GO:0000272">
    <property type="term" value="P:polysaccharide catabolic process"/>
    <property type="evidence" value="ECO:0007669"/>
    <property type="project" value="UniProtKB-KW"/>
</dbReference>
<dbReference type="EC" id="3.2.1.67" evidence="13"/>
<keyword evidence="6" id="KW-1015">Disulfide bond</keyword>
<proteinExistence type="inferred from homology"/>
<evidence type="ECO:0000256" key="9">
    <source>
        <dbReference type="ARBA" id="ARBA00023295"/>
    </source>
</evidence>
<dbReference type="PANTHER" id="PTHR31736:SF12">
    <property type="entry name" value="EXO-POLYGALACTURONASE, PUTATIVE-RELATED"/>
    <property type="match status" value="1"/>
</dbReference>
<dbReference type="PANTHER" id="PTHR31736">
    <property type="match status" value="1"/>
</dbReference>
<comment type="function">
    <text evidence="12">Specific in hydrolyzing the terminal glycosidic bond of polygalacturonic acid and oligogalacturonates.</text>
</comment>
<feature type="signal peptide" evidence="16">
    <location>
        <begin position="1"/>
        <end position="20"/>
    </location>
</feature>
<protein>
    <recommendedName>
        <fullName evidence="13">galacturonan 1,4-alpha-galacturonidase</fullName>
        <ecNumber evidence="13">3.2.1.67</ecNumber>
    </recommendedName>
</protein>
<dbReference type="HOGENOM" id="CLU_016031_1_1_1"/>
<keyword evidence="8" id="KW-0119">Carbohydrate metabolism</keyword>
<evidence type="ECO:0000256" key="14">
    <source>
        <dbReference type="ARBA" id="ARBA00048766"/>
    </source>
</evidence>
<dbReference type="InterPro" id="IPR011050">
    <property type="entry name" value="Pectin_lyase_fold/virulence"/>
</dbReference>
<dbReference type="GO" id="GO:0071555">
    <property type="term" value="P:cell wall organization"/>
    <property type="evidence" value="ECO:0007669"/>
    <property type="project" value="UniProtKB-KW"/>
</dbReference>
<sequence>MRISLALPLLALYSSQFSSAKTSKTCTVKPLGHGKDDTGQILKAMAECGHDGHTVIGPGVFNITGKMTWDLKSSTVDVLGTLNFQPDIQYWLQSENTYRVIFIQDQSSWFVVTGSDFVIDGHSTGILQGNGQPWWEYFQNHTRADGDGRPVSLTLSNVTRGVISNFKIESPPFWCNAIADSRDVVYNGITCNATNGNPGIDTYRSDNVSLINFDVTCGDDCLAIKGNSTNILGKNIVCRGGNGIAFGSLGQYQQFNDIVENVVLEDIELQRLDPAIQPNMGSAVYFKTWTASVHGSPPTGGGGGGGFVNNVTVKNVSADRVSLPVHVYQTNGGQSGDLPSQLRFSNLTFINFTGTALSGKLVDIECSPAVPCPDIVFQNFNVTPPSGSSASFICDNVISITGLPGPCTSTGH</sequence>
<evidence type="ECO:0000256" key="11">
    <source>
        <dbReference type="ARBA" id="ARBA00023326"/>
    </source>
</evidence>
<evidence type="ECO:0000256" key="15">
    <source>
        <dbReference type="RuleBase" id="RU361169"/>
    </source>
</evidence>
<comment type="similarity">
    <text evidence="2 15">Belongs to the glycosyl hydrolase 28 family.</text>
</comment>
<evidence type="ECO:0000256" key="8">
    <source>
        <dbReference type="ARBA" id="ARBA00023277"/>
    </source>
</evidence>
<comment type="catalytic activity">
    <reaction evidence="14">
        <text>[(1-&gt;4)-alpha-D-galacturonosyl](n) + H2O = alpha-D-galacturonate + [(1-&gt;4)-alpha-D-galacturonosyl](n-1)</text>
        <dbReference type="Rhea" id="RHEA:14117"/>
        <dbReference type="Rhea" id="RHEA-COMP:14570"/>
        <dbReference type="Rhea" id="RHEA-COMP:14572"/>
        <dbReference type="ChEBI" id="CHEBI:15377"/>
        <dbReference type="ChEBI" id="CHEBI:58658"/>
        <dbReference type="ChEBI" id="CHEBI:140523"/>
        <dbReference type="EC" id="3.2.1.67"/>
    </reaction>
</comment>
<dbReference type="AlphaFoldDB" id="A0A0C9VMM2"/>
<keyword evidence="10" id="KW-0961">Cell wall biogenesis/degradation</keyword>
<evidence type="ECO:0000256" key="13">
    <source>
        <dbReference type="ARBA" id="ARBA00038933"/>
    </source>
</evidence>
<evidence type="ECO:0000256" key="3">
    <source>
        <dbReference type="ARBA" id="ARBA00022525"/>
    </source>
</evidence>
<dbReference type="EMBL" id="KN837154">
    <property type="protein sequence ID" value="KIJ39205.1"/>
    <property type="molecule type" value="Genomic_DNA"/>
</dbReference>
<evidence type="ECO:0000256" key="2">
    <source>
        <dbReference type="ARBA" id="ARBA00008834"/>
    </source>
</evidence>